<feature type="domain" description="Haemin-degrading HemS/ChuX" evidence="1">
    <location>
        <begin position="29"/>
        <end position="158"/>
    </location>
</feature>
<sequence>MNDSLYNRHQQVKQQSNLQSIAEAANHLNVTEAELIYACANADDAKRLNVDTTLLLPELANLGEIKAITANKYATHIHIGEFKNVRLNNHTGIVLNPKELDLRIFLDHWAISFALTETSSDNLQHSIQFFDNHGNAVHKIYATEKTNMAVWYKLINQYQMTSNPALNLRPVSIHPQPPQINETVKKQLETDWRNMKNIHQFFQLLQKYNVKRQQIFTAVSDELAYQVDNHSLYKILHTAFNQQNEIMIFVGNLGCIQIFTGCIQKLAAYHDKQSALQKINVLNQKFSLNVIETGIANSWVTRKPTKDGIVTSLEIFDHQGNQIIQLFGKRREGEAEQLDWQKQISTLTKI</sequence>
<dbReference type="CDD" id="cd16831">
    <property type="entry name" value="HemS-like_C"/>
    <property type="match status" value="1"/>
</dbReference>
<reference evidence="2 3" key="1">
    <citation type="submission" date="2023-04" db="EMBL/GenBank/DDBJ databases">
        <title>Genome dynamics across the evolutionary transition to endosymbiosis.</title>
        <authorList>
            <person name="Siozios S."/>
            <person name="Nadal-Jimenez P."/>
            <person name="Azagi T."/>
            <person name="Sprong H."/>
            <person name="Frost C.L."/>
            <person name="Parratt S.R."/>
            <person name="Taylor G."/>
            <person name="Brettell L."/>
            <person name="Lew K.C."/>
            <person name="Croft L."/>
            <person name="King K.C."/>
            <person name="Brockhurst M.A."/>
            <person name="Hypsa V."/>
            <person name="Novakova E."/>
            <person name="Darby A.C."/>
            <person name="Hurst G.D.D."/>
        </authorList>
    </citation>
    <scope>NUCLEOTIDE SEQUENCE [LARGE SCALE GENOMIC DNA]</scope>
    <source>
        <strain evidence="3">aApi_AU</strain>
    </source>
</reference>
<protein>
    <submittedName>
        <fullName evidence="2">ChuX/HutX family heme-like substrate-binding protein</fullName>
    </submittedName>
</protein>
<dbReference type="Proteomes" id="UP001231859">
    <property type="component" value="Chromosome"/>
</dbReference>
<gene>
    <name evidence="2" type="ORF">QG404_07860</name>
</gene>
<name>A0ABY8P5J8_9GAMM</name>
<dbReference type="Gene3D" id="3.40.1570.10">
    <property type="entry name" value="HemS/ChuS/ChuX like domains"/>
    <property type="match status" value="2"/>
</dbReference>
<dbReference type="Pfam" id="PF05171">
    <property type="entry name" value="HemS"/>
    <property type="match status" value="2"/>
</dbReference>
<dbReference type="EMBL" id="CP123759">
    <property type="protein sequence ID" value="WGO84765.1"/>
    <property type="molecule type" value="Genomic_DNA"/>
</dbReference>
<dbReference type="SUPFAM" id="SSF144064">
    <property type="entry name" value="Heme iron utilization protein-like"/>
    <property type="match status" value="1"/>
</dbReference>
<keyword evidence="3" id="KW-1185">Reference proteome</keyword>
<dbReference type="InterPro" id="IPR007845">
    <property type="entry name" value="HemS/ChuX_dom"/>
</dbReference>
<evidence type="ECO:0000313" key="3">
    <source>
        <dbReference type="Proteomes" id="UP001231859"/>
    </source>
</evidence>
<accession>A0ABY8P5J8</accession>
<organism evidence="2 3">
    <name type="scientific">Arsenophonus apicola</name>
    <dbReference type="NCBI Taxonomy" id="2879119"/>
    <lineage>
        <taxon>Bacteria</taxon>
        <taxon>Pseudomonadati</taxon>
        <taxon>Pseudomonadota</taxon>
        <taxon>Gammaproteobacteria</taxon>
        <taxon>Enterobacterales</taxon>
        <taxon>Morganellaceae</taxon>
        <taxon>Arsenophonus</taxon>
    </lineage>
</organism>
<dbReference type="RefSeq" id="WP_280939719.1">
    <property type="nucleotide sequence ID" value="NZ_CP123759.1"/>
</dbReference>
<evidence type="ECO:0000313" key="2">
    <source>
        <dbReference type="EMBL" id="WGO84765.1"/>
    </source>
</evidence>
<dbReference type="InterPro" id="IPR053733">
    <property type="entry name" value="Heme_Transport_Util_sf"/>
</dbReference>
<dbReference type="CDD" id="cd16830">
    <property type="entry name" value="HemS-like_N"/>
    <property type="match status" value="1"/>
</dbReference>
<proteinExistence type="predicted"/>
<feature type="domain" description="Haemin-degrading HemS/ChuX" evidence="1">
    <location>
        <begin position="209"/>
        <end position="347"/>
    </location>
</feature>
<evidence type="ECO:0000259" key="1">
    <source>
        <dbReference type="Pfam" id="PF05171"/>
    </source>
</evidence>